<evidence type="ECO:0000256" key="3">
    <source>
        <dbReference type="ARBA" id="ARBA00022777"/>
    </source>
</evidence>
<dbReference type="STRING" id="156994.SAMN04488028_1123"/>
<keyword evidence="3 7" id="KW-0418">Kinase</keyword>
<organism evidence="7 8">
    <name type="scientific">Reichenbachiella agariperforans</name>
    <dbReference type="NCBI Taxonomy" id="156994"/>
    <lineage>
        <taxon>Bacteria</taxon>
        <taxon>Pseudomonadati</taxon>
        <taxon>Bacteroidota</taxon>
        <taxon>Cytophagia</taxon>
        <taxon>Cytophagales</taxon>
        <taxon>Reichenbachiellaceae</taxon>
        <taxon>Reichenbachiella</taxon>
    </lineage>
</organism>
<keyword evidence="8" id="KW-1185">Reference proteome</keyword>
<evidence type="ECO:0000256" key="1">
    <source>
        <dbReference type="ARBA" id="ARBA00009156"/>
    </source>
</evidence>
<gene>
    <name evidence="7" type="ORF">SAMN04488028_1123</name>
</gene>
<evidence type="ECO:0000256" key="4">
    <source>
        <dbReference type="SAM" id="Coils"/>
    </source>
</evidence>
<evidence type="ECO:0000313" key="7">
    <source>
        <dbReference type="EMBL" id="SHK92246.1"/>
    </source>
</evidence>
<dbReference type="GO" id="GO:0003677">
    <property type="term" value="F:DNA binding"/>
    <property type="evidence" value="ECO:0007669"/>
    <property type="project" value="InterPro"/>
</dbReference>
<dbReference type="GO" id="GO:0016301">
    <property type="term" value="F:kinase activity"/>
    <property type="evidence" value="ECO:0007669"/>
    <property type="project" value="UniProtKB-KW"/>
</dbReference>
<name>A0A1M6WF73_REIAG</name>
<dbReference type="RefSeq" id="WP_073125429.1">
    <property type="nucleotide sequence ID" value="NZ_FRAA01000012.1"/>
</dbReference>
<feature type="domain" description="Carbohydrate kinase FGGY N-terminal" evidence="5">
    <location>
        <begin position="2"/>
        <end position="245"/>
    </location>
</feature>
<dbReference type="PANTHER" id="PTHR43095">
    <property type="entry name" value="SUGAR KINASE"/>
    <property type="match status" value="1"/>
</dbReference>
<dbReference type="PANTHER" id="PTHR43095:SF5">
    <property type="entry name" value="XYLULOSE KINASE"/>
    <property type="match status" value="1"/>
</dbReference>
<dbReference type="GO" id="GO:0006355">
    <property type="term" value="P:regulation of DNA-templated transcription"/>
    <property type="evidence" value="ECO:0007669"/>
    <property type="project" value="InterPro"/>
</dbReference>
<dbReference type="Gene3D" id="1.10.10.10">
    <property type="entry name" value="Winged helix-like DNA-binding domain superfamily/Winged helix DNA-binding domain"/>
    <property type="match status" value="1"/>
</dbReference>
<dbReference type="InterPro" id="IPR036388">
    <property type="entry name" value="WH-like_DNA-bd_sf"/>
</dbReference>
<protein>
    <submittedName>
        <fullName evidence="7">Xylulokinase</fullName>
    </submittedName>
</protein>
<dbReference type="InterPro" id="IPR018485">
    <property type="entry name" value="FGGY_C"/>
</dbReference>
<accession>A0A1M6WF73</accession>
<evidence type="ECO:0000256" key="2">
    <source>
        <dbReference type="ARBA" id="ARBA00022679"/>
    </source>
</evidence>
<dbReference type="SUPFAM" id="SSF53067">
    <property type="entry name" value="Actin-like ATPase domain"/>
    <property type="match status" value="2"/>
</dbReference>
<dbReference type="GO" id="GO:0005975">
    <property type="term" value="P:carbohydrate metabolic process"/>
    <property type="evidence" value="ECO:0007669"/>
    <property type="project" value="InterPro"/>
</dbReference>
<keyword evidence="2" id="KW-0808">Transferase</keyword>
<dbReference type="Pfam" id="PF02782">
    <property type="entry name" value="FGGY_C"/>
    <property type="match status" value="1"/>
</dbReference>
<comment type="similarity">
    <text evidence="1">Belongs to the FGGY kinase family.</text>
</comment>
<dbReference type="EMBL" id="FRAA01000012">
    <property type="protein sequence ID" value="SHK92246.1"/>
    <property type="molecule type" value="Genomic_DNA"/>
</dbReference>
<dbReference type="InterPro" id="IPR018484">
    <property type="entry name" value="FGGY_N"/>
</dbReference>
<dbReference type="CDD" id="cd07809">
    <property type="entry name" value="ASKHA_NBD_FGGY_BaXK-like"/>
    <property type="match status" value="1"/>
</dbReference>
<dbReference type="AlphaFoldDB" id="A0A1M6WF73"/>
<dbReference type="SUPFAM" id="SSF46894">
    <property type="entry name" value="C-terminal effector domain of the bipartite response regulators"/>
    <property type="match status" value="1"/>
</dbReference>
<sequence>MYLLGYEIGSTTIKVALIRSEDNKVIGVGQYPEHDSTILSRHSGWAEQHPESWWQDLCTATRNILSQNQINPRDIGGIGIAYQMHGLVLIDENKKVLRPSIIWSDSRAVTIGKKAFKDLGEKECLENFLNSPGNFTASKLRWVRDNEPDIYDRIDKIMLPGDYIAMKFTGAVQTTISGLSEAILWDFKKKKIAKQVLDYYEISEDLIPEIVPTFAMQGTVTAEAAERSGLVSGIPVTYRAGDQPNNALSLNVLNPGEIAATSAESGVVYGIVDRPKYDVRSRVNPFAHVNYEDNYDRIGVLLCLNGAGTQYGWMKSQIALSGRHYDDMERMASTVPIGSDELCILPFGNGAERMLDEKSINSHIMNLEFSRHSRGHLYRAALEGVAFSFVYGVNLLKELGLEVDVLRVTNDNMFQSEVFSMTIATLLDCHIEVVDTTGAIGAARAAGVANGVYSSLEDALSHVTPSIIHEPRLNQSRCNQAYSLWLSHLDKALFDIPSKANRPEVLRAKNDTLKATIEEKNKELAASAMQLHNKDEFLMEIKSTLKEVGEVASLDDQKKVLQRLITKIESKTDSDKDWESFEDQFNLLHSDFFKKLKSDFPKLSVPEAKLCMLLKMKLSTKEIANQLNLSVRGVETRRYRLRKKLQINKELDLEEFLDRV</sequence>
<proteinExistence type="inferred from homology"/>
<evidence type="ECO:0000259" key="5">
    <source>
        <dbReference type="Pfam" id="PF00370"/>
    </source>
</evidence>
<feature type="domain" description="Carbohydrate kinase FGGY C-terminal" evidence="6">
    <location>
        <begin position="306"/>
        <end position="449"/>
    </location>
</feature>
<dbReference type="Proteomes" id="UP000184474">
    <property type="component" value="Unassembled WGS sequence"/>
</dbReference>
<evidence type="ECO:0000259" key="6">
    <source>
        <dbReference type="Pfam" id="PF02782"/>
    </source>
</evidence>
<dbReference type="InterPro" id="IPR043129">
    <property type="entry name" value="ATPase_NBD"/>
</dbReference>
<feature type="coiled-coil region" evidence="4">
    <location>
        <begin position="514"/>
        <end position="571"/>
    </location>
</feature>
<reference evidence="8" key="1">
    <citation type="submission" date="2016-11" db="EMBL/GenBank/DDBJ databases">
        <authorList>
            <person name="Varghese N."/>
            <person name="Submissions S."/>
        </authorList>
    </citation>
    <scope>NUCLEOTIDE SEQUENCE [LARGE SCALE GENOMIC DNA]</scope>
    <source>
        <strain evidence="8">DSM 26134</strain>
    </source>
</reference>
<dbReference type="InterPro" id="IPR016032">
    <property type="entry name" value="Sig_transdc_resp-reg_C-effctor"/>
</dbReference>
<keyword evidence="4" id="KW-0175">Coiled coil</keyword>
<dbReference type="Pfam" id="PF00370">
    <property type="entry name" value="FGGY_N"/>
    <property type="match status" value="1"/>
</dbReference>
<dbReference type="Gene3D" id="3.30.420.40">
    <property type="match status" value="2"/>
</dbReference>
<dbReference type="InterPro" id="IPR050406">
    <property type="entry name" value="FGGY_Carb_Kinase"/>
</dbReference>
<evidence type="ECO:0000313" key="8">
    <source>
        <dbReference type="Proteomes" id="UP000184474"/>
    </source>
</evidence>